<accession>A0ACC3CAD1</accession>
<evidence type="ECO:0000313" key="1">
    <source>
        <dbReference type="EMBL" id="KAK1867226.1"/>
    </source>
</evidence>
<proteinExistence type="predicted"/>
<reference evidence="1" key="1">
    <citation type="submission" date="2019-11" db="EMBL/GenBank/DDBJ databases">
        <title>Nori genome reveals adaptations in red seaweeds to the harsh intertidal environment.</title>
        <authorList>
            <person name="Wang D."/>
            <person name="Mao Y."/>
        </authorList>
    </citation>
    <scope>NUCLEOTIDE SEQUENCE</scope>
    <source>
        <tissue evidence="1">Gametophyte</tissue>
    </source>
</reference>
<dbReference type="Proteomes" id="UP000798662">
    <property type="component" value="Chromosome 3"/>
</dbReference>
<name>A0ACC3CAD1_PYRYE</name>
<comment type="caution">
    <text evidence="1">The sequence shown here is derived from an EMBL/GenBank/DDBJ whole genome shotgun (WGS) entry which is preliminary data.</text>
</comment>
<organism evidence="1 2">
    <name type="scientific">Pyropia yezoensis</name>
    <name type="common">Susabi-nori</name>
    <name type="synonym">Porphyra yezoensis</name>
    <dbReference type="NCBI Taxonomy" id="2788"/>
    <lineage>
        <taxon>Eukaryota</taxon>
        <taxon>Rhodophyta</taxon>
        <taxon>Bangiophyceae</taxon>
        <taxon>Bangiales</taxon>
        <taxon>Bangiaceae</taxon>
        <taxon>Pyropia</taxon>
    </lineage>
</organism>
<gene>
    <name evidence="1" type="ORF">I4F81_009733</name>
</gene>
<dbReference type="EMBL" id="CM020620">
    <property type="protein sequence ID" value="KAK1867226.1"/>
    <property type="molecule type" value="Genomic_DNA"/>
</dbReference>
<keyword evidence="2" id="KW-1185">Reference proteome</keyword>
<evidence type="ECO:0000313" key="2">
    <source>
        <dbReference type="Proteomes" id="UP000798662"/>
    </source>
</evidence>
<protein>
    <submittedName>
        <fullName evidence="1">Uncharacterized protein</fullName>
    </submittedName>
</protein>
<sequence>MSDVNVTPAQLKCLICNEPARSLSGLVWHRRSRHKELRRRPFAGAPEVAPSGASSSTALPEPPVGVQPADAPIRGQPVGGHGSDGDPSGPSGTGANQTTPASLGAAMNAPTSMIPDPNMSRAVAGEMDMLSRMTAHLLQRASPLRKKRRTAVGSESEQPQVQYSTLSTALRAFYEAKKDWTGAVPLVTPRKGWRPGQFKYFRVRAIQRFALKVCGRGLYREELAALYGLLDIWDRTMPGMPVDEGHMMRLRDIFPTVNSFLDAMSDDVDAAVLEEGWMKVSIEETGHTYTAFFRSALEVSLILMAAADRLQLWSGDGKPAEPSPRRETPMDGDAFRLHEMAVVDEHGSSSFVIGMHVFSDECEISWRGAHKLYPLRMRIINILTQEEEWVTLAYLPVIRKEKEPAADERARERRSAVLQRVLYLIFRTSISASHVGVRFQRDGRELLAFPRLLLYICDYPEEKAVMGLKSGKCAHPCSMCNVTVDAAGSPRALDAQDRECLRMLKQQVELCQRLRSGGPRNPSDIDDDSMRAVVPALAAFAGLSTPPFLFYKIIGFDALHVLDQGVTRLMTDRLAEVFPLSERDPGASSQAGRSSGGRGRGAAGGSRKRRAHATVAADQDSEVDSDGEEEEELRQGASFDCGVYKAAFGDKPYEDAVTEMFAEYAVLYGRIAGWVTSATPIPMTLEEGKSLSDQATAFVTNYLTPILGPAHGPEVHKLIRHVLDAITMHGNLRNGNTDKNEAYHKDDKPFYQRTNKSVDAFTHQLVRQAQGSRAVLRRIEKLNCIKGGRHGGRRGALARAWATRKQERPTRHLAKVPVSVLAFRPGLSRLGELLKLKDSQKVPVLTFVKFIAKLECDTAVKQTLWSTPSYRGGPWYDAVLYSVGSGRTEGTSDSQAADVLCVGEVRALLRCAEDDVAVVCEMTPVAPEPGCPFAARGCTRLKWAASRDDDWSLRAVPLGSVRRVVHVVPDFKDLSARRGPRALPPGYRRPRSEHRAMRFFVNDFTPALSRSCE</sequence>